<evidence type="ECO:0000313" key="2">
    <source>
        <dbReference type="EMBL" id="QHU09546.1"/>
    </source>
</evidence>
<dbReference type="AlphaFoldDB" id="A0A6C0JXK8"/>
<keyword evidence="1" id="KW-0175">Coiled coil</keyword>
<sequence>MAQEREDFLMEDADVPGQKFCLLSFLSPEKVLANKDNFFFEKFLKSFELSFRVKTFETYLMNTVKGVNDKLNVEADAADAKDLSGAAQTLRDARVRVDTVMDSLQKYFKEKQSDLTQTKLKELYDDFMFANKEKLEEEFFTLNEFRTSVRGLKVRGSYNSKEEAVARSKKLQRADPIHNIFVAEVGKWLPWDPAPADVPEQEYAEEQLNTLMKKYKENEEARELFERENREASKKKTVELKSTENAVTDASGTADYHSMFGADGPADLAIARKMGGAAL</sequence>
<dbReference type="InterPro" id="IPR043872">
    <property type="entry name" value="DUF5832"/>
</dbReference>
<name>A0A6C0JXK8_9ZZZZ</name>
<organism evidence="2">
    <name type="scientific">viral metagenome</name>
    <dbReference type="NCBI Taxonomy" id="1070528"/>
    <lineage>
        <taxon>unclassified sequences</taxon>
        <taxon>metagenomes</taxon>
        <taxon>organismal metagenomes</taxon>
    </lineage>
</organism>
<accession>A0A6C0JXK8</accession>
<protein>
    <submittedName>
        <fullName evidence="2">Uncharacterized protein</fullName>
    </submittedName>
</protein>
<dbReference type="Pfam" id="PF19150">
    <property type="entry name" value="DUF5832"/>
    <property type="match status" value="1"/>
</dbReference>
<feature type="coiled-coil region" evidence="1">
    <location>
        <begin position="201"/>
        <end position="235"/>
    </location>
</feature>
<evidence type="ECO:0000256" key="1">
    <source>
        <dbReference type="SAM" id="Coils"/>
    </source>
</evidence>
<reference evidence="2" key="1">
    <citation type="journal article" date="2020" name="Nature">
        <title>Giant virus diversity and host interactions through global metagenomics.</title>
        <authorList>
            <person name="Schulz F."/>
            <person name="Roux S."/>
            <person name="Paez-Espino D."/>
            <person name="Jungbluth S."/>
            <person name="Walsh D.A."/>
            <person name="Denef V.J."/>
            <person name="McMahon K.D."/>
            <person name="Konstantinidis K.T."/>
            <person name="Eloe-Fadrosh E.A."/>
            <person name="Kyrpides N.C."/>
            <person name="Woyke T."/>
        </authorList>
    </citation>
    <scope>NUCLEOTIDE SEQUENCE</scope>
    <source>
        <strain evidence="2">GVMAG-S-1101164-105</strain>
    </source>
</reference>
<dbReference type="EMBL" id="MN740738">
    <property type="protein sequence ID" value="QHU09546.1"/>
    <property type="molecule type" value="Genomic_DNA"/>
</dbReference>
<proteinExistence type="predicted"/>